<evidence type="ECO:0000313" key="2">
    <source>
        <dbReference type="EMBL" id="KAE9637065.1"/>
    </source>
</evidence>
<sequence>MQNFEGLSPNLQQDYDGFFDFEMKEDGLYLVVYAPHGKGKFVTVEDVVKRLNQRNYKQYNLETIKQAVNAVKSQEKIEVLLSSHEDVEPVNEQVLVEISKDKMFAVISFIPPQNNGVLLSYDDVLRQIEAKGVVFGIEKEELQKALDERRPNFKYIIAQGIKPINGENAKLEFHFRAHKEIKPKILEDGSVDFYNLDLIENVSKGQILVTLIPPTEGVPGKNVLGTDLFPIKGKNAKLPRGKNTEISEDGTKLIASIDGQVVYSNNVVNVYETYEVPNNVDNEVGNIDFVGNVIVKGNVVTGFSIVAGGNVEVYGVVEGARIEAQGDIILHRGIQGMSKGYLSSMGNIVAKYIENSTVEAAGDISSEAIMHSQIKSGGTVKVEGKKGLIVGGVVRARKQVDAKVIGSHMATVTEIEVGIDPALVERYRYLKDELAKTKKEIIKTDQVIELLNKMKEANKLTDEKRDMLQKSIRTKIFLNSRLKSITGEIAEIEPQLEEKEDGKVRAYGIIHPGVKVTIGTACMYIREELKYCTLYKDRADIRTSSYA</sequence>
<dbReference type="AlphaFoldDB" id="A0A7C8LRK0"/>
<proteinExistence type="predicted"/>
<dbReference type="EMBL" id="WSLF01000001">
    <property type="protein sequence ID" value="KAE9637065.1"/>
    <property type="molecule type" value="Genomic_DNA"/>
</dbReference>
<dbReference type="Proteomes" id="UP000483018">
    <property type="component" value="Unassembled WGS sequence"/>
</dbReference>
<name>A0A7C8LRK0_9FIRM</name>
<dbReference type="OrthoDB" id="9816426at2"/>
<comment type="caution">
    <text evidence="2">The sequence shown here is derived from an EMBL/GenBank/DDBJ whole genome shotgun (WGS) entry which is preliminary data.</text>
</comment>
<dbReference type="Pfam" id="PF20250">
    <property type="entry name" value="FapA_N"/>
    <property type="match status" value="1"/>
</dbReference>
<protein>
    <submittedName>
        <fullName evidence="2">DUF342 domain-containing protein</fullName>
    </submittedName>
</protein>
<reference evidence="2 3" key="1">
    <citation type="submission" date="2019-12" db="EMBL/GenBank/DDBJ databases">
        <title>Defluviitalea raffinosedens, isolated from a biogas fermenter, genome sequencing and characterization.</title>
        <authorList>
            <person name="Rettenmaier R."/>
            <person name="Schneider M."/>
            <person name="Neuhaus K."/>
            <person name="Liebl W."/>
            <person name="Zverlov V."/>
        </authorList>
    </citation>
    <scope>NUCLEOTIDE SEQUENCE [LARGE SCALE GENOMIC DNA]</scope>
    <source>
        <strain evidence="2 3">249c-K6</strain>
    </source>
</reference>
<feature type="domain" description="Flagellar Assembly Protein A N-terminal region" evidence="1">
    <location>
        <begin position="95"/>
        <end position="266"/>
    </location>
</feature>
<dbReference type="InterPro" id="IPR046866">
    <property type="entry name" value="FapA_N"/>
</dbReference>
<dbReference type="InterPro" id="IPR005646">
    <property type="entry name" value="FapA"/>
</dbReference>
<dbReference type="PANTHER" id="PTHR38032">
    <property type="entry name" value="POLYMERASE-RELATED"/>
    <property type="match status" value="1"/>
</dbReference>
<accession>A0A7C8LRK0</accession>
<evidence type="ECO:0000313" key="3">
    <source>
        <dbReference type="Proteomes" id="UP000483018"/>
    </source>
</evidence>
<dbReference type="Pfam" id="PF03961">
    <property type="entry name" value="FapA"/>
    <property type="match status" value="1"/>
</dbReference>
<organism evidence="2 3">
    <name type="scientific">Defluviitalea raffinosedens</name>
    <dbReference type="NCBI Taxonomy" id="1450156"/>
    <lineage>
        <taxon>Bacteria</taxon>
        <taxon>Bacillati</taxon>
        <taxon>Bacillota</taxon>
        <taxon>Clostridia</taxon>
        <taxon>Lachnospirales</taxon>
        <taxon>Defluviitaleaceae</taxon>
        <taxon>Defluviitalea</taxon>
    </lineage>
</organism>
<dbReference type="PANTHER" id="PTHR38032:SF1">
    <property type="entry name" value="RNA-BINDING PROTEIN KHPB N-TERMINAL DOMAIN-CONTAINING PROTEIN"/>
    <property type="match status" value="1"/>
</dbReference>
<dbReference type="RefSeq" id="WP_158738981.1">
    <property type="nucleotide sequence ID" value="NZ_WSLF01000001.1"/>
</dbReference>
<dbReference type="InterPro" id="IPR046865">
    <property type="entry name" value="FapA_b_solenoid"/>
</dbReference>
<keyword evidence="3" id="KW-1185">Reference proteome</keyword>
<evidence type="ECO:0000259" key="1">
    <source>
        <dbReference type="Pfam" id="PF20250"/>
    </source>
</evidence>
<gene>
    <name evidence="2" type="ORF">GND95_01130</name>
</gene>